<dbReference type="GO" id="GO:0003676">
    <property type="term" value="F:nucleic acid binding"/>
    <property type="evidence" value="ECO:0007669"/>
    <property type="project" value="InterPro"/>
</dbReference>
<dbReference type="Pfam" id="PF03564">
    <property type="entry name" value="DUF1759"/>
    <property type="match status" value="1"/>
</dbReference>
<dbReference type="InterPro" id="IPR036875">
    <property type="entry name" value="Znf_CCHC_sf"/>
</dbReference>
<dbReference type="VEuPathDB" id="VectorBase:AEPI011462"/>
<evidence type="ECO:0000313" key="3">
    <source>
        <dbReference type="EnsemblMetazoa" id="AEPI011462-PA"/>
    </source>
</evidence>
<accession>A0A182PWX5</accession>
<dbReference type="PANTHER" id="PTHR47331:SF5">
    <property type="entry name" value="RIBONUCLEASE H"/>
    <property type="match status" value="1"/>
</dbReference>
<dbReference type="Proteomes" id="UP000075885">
    <property type="component" value="Unassembled WGS sequence"/>
</dbReference>
<dbReference type="InterPro" id="IPR001878">
    <property type="entry name" value="Znf_CCHC"/>
</dbReference>
<evidence type="ECO:0000313" key="4">
    <source>
        <dbReference type="Proteomes" id="UP000075885"/>
    </source>
</evidence>
<dbReference type="PANTHER" id="PTHR47331">
    <property type="entry name" value="PHD-TYPE DOMAIN-CONTAINING PROTEIN"/>
    <property type="match status" value="1"/>
</dbReference>
<proteinExistence type="predicted"/>
<dbReference type="GO" id="GO:0008270">
    <property type="term" value="F:zinc ion binding"/>
    <property type="evidence" value="ECO:0007669"/>
    <property type="project" value="InterPro"/>
</dbReference>
<feature type="coiled-coil region" evidence="1">
    <location>
        <begin position="26"/>
        <end position="60"/>
    </location>
</feature>
<dbReference type="CDD" id="cd00303">
    <property type="entry name" value="retropepsin_like"/>
    <property type="match status" value="1"/>
</dbReference>
<dbReference type="AlphaFoldDB" id="A0A182PWX5"/>
<dbReference type="SMART" id="SM00343">
    <property type="entry name" value="ZnF_C2HC"/>
    <property type="match status" value="2"/>
</dbReference>
<protein>
    <recommendedName>
        <fullName evidence="2">CCHC-type domain-containing protein</fullName>
    </recommendedName>
</protein>
<evidence type="ECO:0000256" key="1">
    <source>
        <dbReference type="SAM" id="Coils"/>
    </source>
</evidence>
<organism evidence="3 4">
    <name type="scientific">Anopheles epiroticus</name>
    <dbReference type="NCBI Taxonomy" id="199890"/>
    <lineage>
        <taxon>Eukaryota</taxon>
        <taxon>Metazoa</taxon>
        <taxon>Ecdysozoa</taxon>
        <taxon>Arthropoda</taxon>
        <taxon>Hexapoda</taxon>
        <taxon>Insecta</taxon>
        <taxon>Pterygota</taxon>
        <taxon>Neoptera</taxon>
        <taxon>Endopterygota</taxon>
        <taxon>Diptera</taxon>
        <taxon>Nematocera</taxon>
        <taxon>Culicoidea</taxon>
        <taxon>Culicidae</taxon>
        <taxon>Anophelinae</taxon>
        <taxon>Anopheles</taxon>
    </lineage>
</organism>
<name>A0A182PWX5_9DIPT</name>
<reference evidence="4" key="1">
    <citation type="submission" date="2013-03" db="EMBL/GenBank/DDBJ databases">
        <title>The Genome Sequence of Anopheles epiroticus epiroticus2.</title>
        <authorList>
            <consortium name="The Broad Institute Genomics Platform"/>
            <person name="Neafsey D.E."/>
            <person name="Howell P."/>
            <person name="Walker B."/>
            <person name="Young S.K."/>
            <person name="Zeng Q."/>
            <person name="Gargeya S."/>
            <person name="Fitzgerald M."/>
            <person name="Haas B."/>
            <person name="Abouelleil A."/>
            <person name="Allen A.W."/>
            <person name="Alvarado L."/>
            <person name="Arachchi H.M."/>
            <person name="Berlin A.M."/>
            <person name="Chapman S.B."/>
            <person name="Gainer-Dewar J."/>
            <person name="Goldberg J."/>
            <person name="Griggs A."/>
            <person name="Gujja S."/>
            <person name="Hansen M."/>
            <person name="Howarth C."/>
            <person name="Imamovic A."/>
            <person name="Ireland A."/>
            <person name="Larimer J."/>
            <person name="McCowan C."/>
            <person name="Murphy C."/>
            <person name="Pearson M."/>
            <person name="Poon T.W."/>
            <person name="Priest M."/>
            <person name="Roberts A."/>
            <person name="Saif S."/>
            <person name="Shea T."/>
            <person name="Sisk P."/>
            <person name="Sykes S."/>
            <person name="Wortman J."/>
            <person name="Nusbaum C."/>
            <person name="Birren B."/>
        </authorList>
    </citation>
    <scope>NUCLEOTIDE SEQUENCE [LARGE SCALE GENOMIC DNA]</scope>
    <source>
        <strain evidence="4">Epiroticus2</strain>
    </source>
</reference>
<dbReference type="InterPro" id="IPR005312">
    <property type="entry name" value="DUF1759"/>
</dbReference>
<dbReference type="EnsemblMetazoa" id="AEPI011462-RA">
    <property type="protein sequence ID" value="AEPI011462-PA"/>
    <property type="gene ID" value="AEPI011462"/>
</dbReference>
<dbReference type="SUPFAM" id="SSF57756">
    <property type="entry name" value="Retrovirus zinc finger-like domains"/>
    <property type="match status" value="1"/>
</dbReference>
<sequence>MRRIDSFVKSFTVDKVHEVATRLERLEKVWYNFEEVQEELEKLEEDNEANEEMRAEIEELYMCVRSDLLRLMSPSNPIDRDEKPVAVMSQVKLPVIQLPEFAGDFNDWLAFHDTFVSLIDKSIDLSCVQKLHYLKAALKGEAARLIDPILTTEENYNIAWQMLVDRYGNKDLLKKRHIQAILRLTKMSNSSMEALRRTVDEFQRHTLVLEQLGEPVKYLSSFLVELLSEKLDSASLAAWEEAQADKKHSYNDMIDFLHKRVRLLETLADGGAGESSKRLHRVKVSVNAATAARKMEKCVVCGKEGHTIVSCRRFCEFDSKKRQHIVRQQKLCWNCLQGGHFVSNCVSRYGCQACGQRHHTLLHCERDSVTADELAGSVSTMVLANIPQQRNSSDSGSYNKVLLTTMVLFVMDANGVHHPVRALLDNGAQPNAISERLSQLMCLPRVRTNVPITGVDGTTTKASCEMNVEIRSRFSEFALRLKFLVLSKLTSNTPGATFNTSRWRLPAELPLADPEFHVSGRIDMLIGASHFYTFLKEGRFKLCDQGPMLVETVFGWVVTGEVLQEEAKVQQVSAQCNVMISSHNISEQLERFWKIEELHVSHLSADEQKCEQYYEKTVSPLQNDWKIKDDIS</sequence>
<keyword evidence="4" id="KW-1185">Reference proteome</keyword>
<dbReference type="STRING" id="199890.A0A182PWX5"/>
<keyword evidence="1" id="KW-0175">Coiled coil</keyword>
<dbReference type="Gene3D" id="4.10.60.10">
    <property type="entry name" value="Zinc finger, CCHC-type"/>
    <property type="match status" value="1"/>
</dbReference>
<feature type="domain" description="CCHC-type" evidence="2">
    <location>
        <begin position="331"/>
        <end position="347"/>
    </location>
</feature>
<reference evidence="3" key="2">
    <citation type="submission" date="2020-05" db="UniProtKB">
        <authorList>
            <consortium name="EnsemblMetazoa"/>
        </authorList>
    </citation>
    <scope>IDENTIFICATION</scope>
    <source>
        <strain evidence="3">Epiroticus2</strain>
    </source>
</reference>
<feature type="domain" description="CCHC-type" evidence="2">
    <location>
        <begin position="297"/>
        <end position="313"/>
    </location>
</feature>
<evidence type="ECO:0000259" key="2">
    <source>
        <dbReference type="SMART" id="SM00343"/>
    </source>
</evidence>